<keyword evidence="1" id="KW-0732">Signal</keyword>
<dbReference type="RefSeq" id="XP_033529111.1">
    <property type="nucleotide sequence ID" value="XM_033671118.1"/>
</dbReference>
<dbReference type="Proteomes" id="UP000799771">
    <property type="component" value="Unassembled WGS sequence"/>
</dbReference>
<dbReference type="PANTHER" id="PTHR10127:SF850">
    <property type="entry name" value="METALLOENDOPEPTIDASE"/>
    <property type="match status" value="1"/>
</dbReference>
<accession>A0A6A6AUV2</accession>
<dbReference type="GO" id="GO:0004222">
    <property type="term" value="F:metalloendopeptidase activity"/>
    <property type="evidence" value="ECO:0007669"/>
    <property type="project" value="UniProtKB-UniRule"/>
</dbReference>
<keyword evidence="1" id="KW-0482">Metalloprotease</keyword>
<gene>
    <name evidence="3" type="ORF">P153DRAFT_392045</name>
</gene>
<dbReference type="EMBL" id="ML977497">
    <property type="protein sequence ID" value="KAF2134724.1"/>
    <property type="molecule type" value="Genomic_DNA"/>
</dbReference>
<comment type="cofactor">
    <cofactor evidence="1">
        <name>Zn(2+)</name>
        <dbReference type="ChEBI" id="CHEBI:29105"/>
    </cofactor>
    <text evidence="1">Binds 1 zinc ion per subunit.</text>
</comment>
<evidence type="ECO:0000256" key="1">
    <source>
        <dbReference type="RuleBase" id="RU361183"/>
    </source>
</evidence>
<dbReference type="GeneID" id="54411550"/>
<keyword evidence="4" id="KW-1185">Reference proteome</keyword>
<keyword evidence="1" id="KW-0862">Zinc</keyword>
<dbReference type="PRINTS" id="PR00480">
    <property type="entry name" value="ASTACIN"/>
</dbReference>
<feature type="signal peptide" evidence="1">
    <location>
        <begin position="1"/>
        <end position="25"/>
    </location>
</feature>
<keyword evidence="1" id="KW-0378">Hydrolase</keyword>
<dbReference type="InterPro" id="IPR001506">
    <property type="entry name" value="Peptidase_M12A"/>
</dbReference>
<dbReference type="InterPro" id="IPR024079">
    <property type="entry name" value="MetalloPept_cat_dom_sf"/>
</dbReference>
<feature type="chain" id="PRO_5033111734" description="Metalloendopeptidase" evidence="1">
    <location>
        <begin position="26"/>
        <end position="395"/>
    </location>
</feature>
<dbReference type="GO" id="GO:0006508">
    <property type="term" value="P:proteolysis"/>
    <property type="evidence" value="ECO:0007669"/>
    <property type="project" value="UniProtKB-KW"/>
</dbReference>
<feature type="domain" description="Peptidase M12A" evidence="2">
    <location>
        <begin position="209"/>
        <end position="243"/>
    </location>
</feature>
<dbReference type="AlphaFoldDB" id="A0A6A6AUV2"/>
<dbReference type="SUPFAM" id="SSF55486">
    <property type="entry name" value="Metalloproteases ('zincins'), catalytic domain"/>
    <property type="match status" value="2"/>
</dbReference>
<sequence>MLIPSMNSSLFLFFFLGLLMPLLNACSPPLNDFRLFNDTSLLPQILAEHGIDMNNPEQGSAEVVSNTISPHERWHAGMDPSTPEVTVIHWCYYSQVEINAIGLMGNHVAKAWERWHQKIGQASAESGHTLEFRLWKKMCTLDPAPGGIHRTWRLEVPKRTVVVRLARELDGGAQSTTGYIPEAWNNREGRHKLEISPSLFYSPPEFIQSILAHELGHIFGLWHEHQREDRDRYVHFECKNLNGYAEVAQRISDQKPSFTMAEMCESWKLGRDPNWSFPAPSFSTQTSRESSNVMWWETFPLQVTHSEKYDYDSIMHYASSQAMRPGNNGYDVKQAVLTKWKKPLDEGQSAPPVTAMNSFIMRGTGVPSDRDYEAIKRLYPWPSRQDAPPRGDKVG</sequence>
<dbReference type="Gene3D" id="3.40.390.10">
    <property type="entry name" value="Collagenase (Catalytic Domain)"/>
    <property type="match status" value="1"/>
</dbReference>
<keyword evidence="1" id="KW-0479">Metal-binding</keyword>
<dbReference type="GO" id="GO:0046872">
    <property type="term" value="F:metal ion binding"/>
    <property type="evidence" value="ECO:0007669"/>
    <property type="project" value="UniProtKB-KW"/>
</dbReference>
<dbReference type="EC" id="3.4.24.-" evidence="1"/>
<reference evidence="3" key="1">
    <citation type="journal article" date="2020" name="Stud. Mycol.">
        <title>101 Dothideomycetes genomes: a test case for predicting lifestyles and emergence of pathogens.</title>
        <authorList>
            <person name="Haridas S."/>
            <person name="Albert R."/>
            <person name="Binder M."/>
            <person name="Bloem J."/>
            <person name="Labutti K."/>
            <person name="Salamov A."/>
            <person name="Andreopoulos B."/>
            <person name="Baker S."/>
            <person name="Barry K."/>
            <person name="Bills G."/>
            <person name="Bluhm B."/>
            <person name="Cannon C."/>
            <person name="Castanera R."/>
            <person name="Culley D."/>
            <person name="Daum C."/>
            <person name="Ezra D."/>
            <person name="Gonzalez J."/>
            <person name="Henrissat B."/>
            <person name="Kuo A."/>
            <person name="Liang C."/>
            <person name="Lipzen A."/>
            <person name="Lutzoni F."/>
            <person name="Magnuson J."/>
            <person name="Mondo S."/>
            <person name="Nolan M."/>
            <person name="Ohm R."/>
            <person name="Pangilinan J."/>
            <person name="Park H.-J."/>
            <person name="Ramirez L."/>
            <person name="Alfaro M."/>
            <person name="Sun H."/>
            <person name="Tritt A."/>
            <person name="Yoshinaga Y."/>
            <person name="Zwiers L.-H."/>
            <person name="Turgeon B."/>
            <person name="Goodwin S."/>
            <person name="Spatafora J."/>
            <person name="Crous P."/>
            <person name="Grigoriev I."/>
        </authorList>
    </citation>
    <scope>NUCLEOTIDE SEQUENCE</scope>
    <source>
        <strain evidence="3">CBS 119687</strain>
    </source>
</reference>
<evidence type="ECO:0000313" key="4">
    <source>
        <dbReference type="Proteomes" id="UP000799771"/>
    </source>
</evidence>
<dbReference type="OrthoDB" id="291007at2759"/>
<evidence type="ECO:0000259" key="2">
    <source>
        <dbReference type="Pfam" id="PF01400"/>
    </source>
</evidence>
<name>A0A6A6AUV2_9PLEO</name>
<organism evidence="3 4">
    <name type="scientific">Dothidotthia symphoricarpi CBS 119687</name>
    <dbReference type="NCBI Taxonomy" id="1392245"/>
    <lineage>
        <taxon>Eukaryota</taxon>
        <taxon>Fungi</taxon>
        <taxon>Dikarya</taxon>
        <taxon>Ascomycota</taxon>
        <taxon>Pezizomycotina</taxon>
        <taxon>Dothideomycetes</taxon>
        <taxon>Pleosporomycetidae</taxon>
        <taxon>Pleosporales</taxon>
        <taxon>Dothidotthiaceae</taxon>
        <taxon>Dothidotthia</taxon>
    </lineage>
</organism>
<evidence type="ECO:0000313" key="3">
    <source>
        <dbReference type="EMBL" id="KAF2134724.1"/>
    </source>
</evidence>
<protein>
    <recommendedName>
        <fullName evidence="1">Metalloendopeptidase</fullName>
        <ecNumber evidence="1">3.4.24.-</ecNumber>
    </recommendedName>
</protein>
<dbReference type="Pfam" id="PF01400">
    <property type="entry name" value="Astacin"/>
    <property type="match status" value="1"/>
</dbReference>
<proteinExistence type="predicted"/>
<dbReference type="PANTHER" id="PTHR10127">
    <property type="entry name" value="DISCOIDIN, CUB, EGF, LAMININ , AND ZINC METALLOPROTEASE DOMAIN CONTAINING"/>
    <property type="match status" value="1"/>
</dbReference>
<keyword evidence="1" id="KW-0645">Protease</keyword>